<evidence type="ECO:0000313" key="1">
    <source>
        <dbReference type="EMBL" id="KAG8632030.1"/>
    </source>
</evidence>
<dbReference type="Proteomes" id="UP000809789">
    <property type="component" value="Unassembled WGS sequence"/>
</dbReference>
<proteinExistence type="predicted"/>
<gene>
    <name evidence="1" type="ORF">KVT40_001170</name>
</gene>
<sequence>MARGIGGIDLGRARGSMMAGEDRLRGVRRLGGWGVGTGRGRRRARGGRGFGSIGRGMLGGCYDMGTGIGVLWIGLDERGMMFGVGINLRGFWERRGGLKGDARWIEVFRGGVDEDSDPPSGVLRG</sequence>
<accession>A0A8K0LB14</accession>
<dbReference type="EMBL" id="JAESVG020000001">
    <property type="protein sequence ID" value="KAG8632030.1"/>
    <property type="molecule type" value="Genomic_DNA"/>
</dbReference>
<keyword evidence="2" id="KW-1185">Reference proteome</keyword>
<comment type="caution">
    <text evidence="1">The sequence shown here is derived from an EMBL/GenBank/DDBJ whole genome shotgun (WGS) entry which is preliminary data.</text>
</comment>
<dbReference type="AlphaFoldDB" id="A0A8K0LB14"/>
<reference evidence="1" key="1">
    <citation type="submission" date="2021-07" db="EMBL/GenBank/DDBJ databases">
        <title>Elsinoe batatas strain:CRI-CJ2 Genome sequencing and assembly.</title>
        <authorList>
            <person name="Huang L."/>
        </authorList>
    </citation>
    <scope>NUCLEOTIDE SEQUENCE</scope>
    <source>
        <strain evidence="1">CRI-CJ2</strain>
    </source>
</reference>
<evidence type="ECO:0000313" key="2">
    <source>
        <dbReference type="Proteomes" id="UP000809789"/>
    </source>
</evidence>
<organism evidence="1 2">
    <name type="scientific">Elsinoe batatas</name>
    <dbReference type="NCBI Taxonomy" id="2601811"/>
    <lineage>
        <taxon>Eukaryota</taxon>
        <taxon>Fungi</taxon>
        <taxon>Dikarya</taxon>
        <taxon>Ascomycota</taxon>
        <taxon>Pezizomycotina</taxon>
        <taxon>Dothideomycetes</taxon>
        <taxon>Dothideomycetidae</taxon>
        <taxon>Myriangiales</taxon>
        <taxon>Elsinoaceae</taxon>
        <taxon>Elsinoe</taxon>
    </lineage>
</organism>
<name>A0A8K0LB14_9PEZI</name>
<protein>
    <submittedName>
        <fullName evidence="1">Uncharacterized protein</fullName>
    </submittedName>
</protein>